<feature type="region of interest" description="Disordered" evidence="1">
    <location>
        <begin position="1"/>
        <end position="70"/>
    </location>
</feature>
<organism evidence="2 3">
    <name type="scientific">Streptomyces sulfonofaciens</name>
    <dbReference type="NCBI Taxonomy" id="68272"/>
    <lineage>
        <taxon>Bacteria</taxon>
        <taxon>Bacillati</taxon>
        <taxon>Actinomycetota</taxon>
        <taxon>Actinomycetes</taxon>
        <taxon>Kitasatosporales</taxon>
        <taxon>Streptomycetaceae</taxon>
        <taxon>Streptomyces</taxon>
    </lineage>
</organism>
<name>A0A919G0F0_9ACTN</name>
<dbReference type="Proteomes" id="UP000603708">
    <property type="component" value="Unassembled WGS sequence"/>
</dbReference>
<feature type="compositionally biased region" description="Low complexity" evidence="1">
    <location>
        <begin position="19"/>
        <end position="35"/>
    </location>
</feature>
<evidence type="ECO:0000313" key="2">
    <source>
        <dbReference type="EMBL" id="GHH75214.1"/>
    </source>
</evidence>
<gene>
    <name evidence="2" type="ORF">GCM10018793_18000</name>
</gene>
<evidence type="ECO:0000313" key="3">
    <source>
        <dbReference type="Proteomes" id="UP000603708"/>
    </source>
</evidence>
<keyword evidence="3" id="KW-1185">Reference proteome</keyword>
<protein>
    <submittedName>
        <fullName evidence="2">Uncharacterized protein</fullName>
    </submittedName>
</protein>
<proteinExistence type="predicted"/>
<dbReference type="AlphaFoldDB" id="A0A919G0F0"/>
<accession>A0A919G0F0</accession>
<reference evidence="2" key="2">
    <citation type="submission" date="2020-09" db="EMBL/GenBank/DDBJ databases">
        <authorList>
            <person name="Sun Q."/>
            <person name="Ohkuma M."/>
        </authorList>
    </citation>
    <scope>NUCLEOTIDE SEQUENCE</scope>
    <source>
        <strain evidence="2">JCM 5069</strain>
    </source>
</reference>
<dbReference type="EMBL" id="BNCD01000004">
    <property type="protein sequence ID" value="GHH75214.1"/>
    <property type="molecule type" value="Genomic_DNA"/>
</dbReference>
<comment type="caution">
    <text evidence="2">The sequence shown here is derived from an EMBL/GenBank/DDBJ whole genome shotgun (WGS) entry which is preliminary data.</text>
</comment>
<evidence type="ECO:0000256" key="1">
    <source>
        <dbReference type="SAM" id="MobiDB-lite"/>
    </source>
</evidence>
<reference evidence="2" key="1">
    <citation type="journal article" date="2014" name="Int. J. Syst. Evol. Microbiol.">
        <title>Complete genome sequence of Corynebacterium casei LMG S-19264T (=DSM 44701T), isolated from a smear-ripened cheese.</title>
        <authorList>
            <consortium name="US DOE Joint Genome Institute (JGI-PGF)"/>
            <person name="Walter F."/>
            <person name="Albersmeier A."/>
            <person name="Kalinowski J."/>
            <person name="Ruckert C."/>
        </authorList>
    </citation>
    <scope>NUCLEOTIDE SEQUENCE</scope>
    <source>
        <strain evidence="2">JCM 5069</strain>
    </source>
</reference>
<sequence length="163" mass="16996">MTGGSPDPSPVDGAGGGTRTPWRGGRRIPAGPGRRLNAAARPSGTRSTQAAPSAERHPAPPFWGRLWGRMGVPDGRAGAERHVWGDAGGMAVVPRVIVAPPSPSGGRRVRVDGEILGLAYGLEDVIEFLRRAGLETVDEVDLRQGTGLVEWRGGGPDVWAAPT</sequence>